<feature type="transmembrane region" description="Helical" evidence="7">
    <location>
        <begin position="204"/>
        <end position="223"/>
    </location>
</feature>
<feature type="transmembrane region" description="Helical" evidence="7">
    <location>
        <begin position="271"/>
        <end position="295"/>
    </location>
</feature>
<dbReference type="FunFam" id="1.20.1250.20:FF:000196">
    <property type="entry name" value="MFS toxin efflux pump (AflT)"/>
    <property type="match status" value="1"/>
</dbReference>
<evidence type="ECO:0000256" key="6">
    <source>
        <dbReference type="SAM" id="MobiDB-lite"/>
    </source>
</evidence>
<dbReference type="CDD" id="cd17502">
    <property type="entry name" value="MFS_Azr1_MDR_like"/>
    <property type="match status" value="1"/>
</dbReference>
<keyword evidence="10" id="KW-1185">Reference proteome</keyword>
<dbReference type="PROSITE" id="PS50850">
    <property type="entry name" value="MFS"/>
    <property type="match status" value="1"/>
</dbReference>
<dbReference type="PANTHER" id="PTHR23501:SF193">
    <property type="entry name" value="MULTIDRUG TRANSPORTER, PUTATIVE (AFU_ORTHOLOGUE AFUA_8G00940)-RELATED"/>
    <property type="match status" value="1"/>
</dbReference>
<dbReference type="Gene3D" id="1.20.1250.20">
    <property type="entry name" value="MFS general substrate transporter like domains"/>
    <property type="match status" value="2"/>
</dbReference>
<evidence type="ECO:0000313" key="9">
    <source>
        <dbReference type="EMBL" id="KAB2573258.1"/>
    </source>
</evidence>
<dbReference type="EMBL" id="VCHE01000062">
    <property type="protein sequence ID" value="KAB2573258.1"/>
    <property type="molecule type" value="Genomic_DNA"/>
</dbReference>
<comment type="similarity">
    <text evidence="2">Belongs to the major facilitator superfamily. TCR/Tet family.</text>
</comment>
<comment type="caution">
    <text evidence="9">The sequence shown here is derived from an EMBL/GenBank/DDBJ whole genome shotgun (WGS) entry which is preliminary data.</text>
</comment>
<reference evidence="9 10" key="1">
    <citation type="journal article" date="2019" name="Sci. Rep.">
        <title>A multi-omics analysis of the grapevine pathogen Lasiodiplodia theobromae reveals that temperature affects the expression of virulence- and pathogenicity-related genes.</title>
        <authorList>
            <person name="Felix C."/>
            <person name="Meneses R."/>
            <person name="Goncalves M.F.M."/>
            <person name="Tilleman L."/>
            <person name="Duarte A.S."/>
            <person name="Jorrin-Novo J.V."/>
            <person name="Van de Peer Y."/>
            <person name="Deforce D."/>
            <person name="Van Nieuwerburgh F."/>
            <person name="Esteves A.C."/>
            <person name="Alves A."/>
        </authorList>
    </citation>
    <scope>NUCLEOTIDE SEQUENCE [LARGE SCALE GENOMIC DNA]</scope>
    <source>
        <strain evidence="9 10">LA-SOL3</strain>
    </source>
</reference>
<feature type="transmembrane region" description="Helical" evidence="7">
    <location>
        <begin position="46"/>
        <end position="72"/>
    </location>
</feature>
<evidence type="ECO:0000256" key="4">
    <source>
        <dbReference type="ARBA" id="ARBA00022989"/>
    </source>
</evidence>
<feature type="transmembrane region" description="Helical" evidence="7">
    <location>
        <begin position="378"/>
        <end position="397"/>
    </location>
</feature>
<evidence type="ECO:0000256" key="5">
    <source>
        <dbReference type="ARBA" id="ARBA00023136"/>
    </source>
</evidence>
<feature type="transmembrane region" description="Helical" evidence="7">
    <location>
        <begin position="244"/>
        <end position="265"/>
    </location>
</feature>
<proteinExistence type="inferred from homology"/>
<feature type="transmembrane region" description="Helical" evidence="7">
    <location>
        <begin position="113"/>
        <end position="133"/>
    </location>
</feature>
<name>A0A5N5D670_9PEZI</name>
<feature type="region of interest" description="Disordered" evidence="6">
    <location>
        <begin position="1"/>
        <end position="28"/>
    </location>
</feature>
<evidence type="ECO:0000256" key="1">
    <source>
        <dbReference type="ARBA" id="ARBA00004141"/>
    </source>
</evidence>
<evidence type="ECO:0000256" key="2">
    <source>
        <dbReference type="ARBA" id="ARBA00007520"/>
    </source>
</evidence>
<dbReference type="PANTHER" id="PTHR23501">
    <property type="entry name" value="MAJOR FACILITATOR SUPERFAMILY"/>
    <property type="match status" value="1"/>
</dbReference>
<evidence type="ECO:0000256" key="7">
    <source>
        <dbReference type="SAM" id="Phobius"/>
    </source>
</evidence>
<evidence type="ECO:0000313" key="10">
    <source>
        <dbReference type="Proteomes" id="UP000325902"/>
    </source>
</evidence>
<feature type="compositionally biased region" description="Polar residues" evidence="6">
    <location>
        <begin position="1"/>
        <end position="20"/>
    </location>
</feature>
<evidence type="ECO:0000259" key="8">
    <source>
        <dbReference type="PROSITE" id="PS50850"/>
    </source>
</evidence>
<feature type="transmembrane region" description="Helical" evidence="7">
    <location>
        <begin position="315"/>
        <end position="335"/>
    </location>
</feature>
<protein>
    <submittedName>
        <fullName evidence="9">Efflux pump mlcE</fullName>
    </submittedName>
</protein>
<dbReference type="AlphaFoldDB" id="A0A5N5D670"/>
<feature type="transmembrane region" description="Helical" evidence="7">
    <location>
        <begin position="171"/>
        <end position="192"/>
    </location>
</feature>
<feature type="transmembrane region" description="Helical" evidence="7">
    <location>
        <begin position="84"/>
        <end position="101"/>
    </location>
</feature>
<accession>A0A5N5D670</accession>
<keyword evidence="3 7" id="KW-0812">Transmembrane</keyword>
<dbReference type="GO" id="GO:0005886">
    <property type="term" value="C:plasma membrane"/>
    <property type="evidence" value="ECO:0007669"/>
    <property type="project" value="TreeGrafter"/>
</dbReference>
<dbReference type="InterPro" id="IPR036259">
    <property type="entry name" value="MFS_trans_sf"/>
</dbReference>
<feature type="transmembrane region" description="Helical" evidence="7">
    <location>
        <begin position="442"/>
        <end position="466"/>
    </location>
</feature>
<feature type="transmembrane region" description="Helical" evidence="7">
    <location>
        <begin position="522"/>
        <end position="542"/>
    </location>
</feature>
<keyword evidence="4 7" id="KW-1133">Transmembrane helix</keyword>
<dbReference type="Proteomes" id="UP000325902">
    <property type="component" value="Unassembled WGS sequence"/>
</dbReference>
<feature type="transmembrane region" description="Helical" evidence="7">
    <location>
        <begin position="409"/>
        <end position="430"/>
    </location>
</feature>
<dbReference type="OrthoDB" id="10021397at2759"/>
<dbReference type="Pfam" id="PF07690">
    <property type="entry name" value="MFS_1"/>
    <property type="match status" value="1"/>
</dbReference>
<organism evidence="9 10">
    <name type="scientific">Lasiodiplodia theobromae</name>
    <dbReference type="NCBI Taxonomy" id="45133"/>
    <lineage>
        <taxon>Eukaryota</taxon>
        <taxon>Fungi</taxon>
        <taxon>Dikarya</taxon>
        <taxon>Ascomycota</taxon>
        <taxon>Pezizomycotina</taxon>
        <taxon>Dothideomycetes</taxon>
        <taxon>Dothideomycetes incertae sedis</taxon>
        <taxon>Botryosphaeriales</taxon>
        <taxon>Botryosphaeriaceae</taxon>
        <taxon>Lasiodiplodia</taxon>
    </lineage>
</organism>
<feature type="transmembrane region" description="Helical" evidence="7">
    <location>
        <begin position="139"/>
        <end position="164"/>
    </location>
</feature>
<feature type="domain" description="Major facilitator superfamily (MFS) profile" evidence="8">
    <location>
        <begin position="49"/>
        <end position="545"/>
    </location>
</feature>
<dbReference type="SUPFAM" id="SSF103473">
    <property type="entry name" value="MFS general substrate transporter"/>
    <property type="match status" value="1"/>
</dbReference>
<feature type="transmembrane region" description="Helical" evidence="7">
    <location>
        <begin position="355"/>
        <end position="371"/>
    </location>
</feature>
<evidence type="ECO:0000256" key="3">
    <source>
        <dbReference type="ARBA" id="ARBA00022692"/>
    </source>
</evidence>
<dbReference type="InterPro" id="IPR020846">
    <property type="entry name" value="MFS_dom"/>
</dbReference>
<dbReference type="InterPro" id="IPR011701">
    <property type="entry name" value="MFS"/>
</dbReference>
<comment type="subcellular location">
    <subcellularLocation>
        <location evidence="1">Membrane</location>
        <topology evidence="1">Multi-pass membrane protein</topology>
    </subcellularLocation>
</comment>
<dbReference type="GO" id="GO:0022857">
    <property type="term" value="F:transmembrane transporter activity"/>
    <property type="evidence" value="ECO:0007669"/>
    <property type="project" value="InterPro"/>
</dbReference>
<keyword evidence="5 7" id="KW-0472">Membrane</keyword>
<gene>
    <name evidence="9" type="primary">mlcE</name>
    <name evidence="9" type="ORF">DBV05_g8092</name>
</gene>
<sequence length="565" mass="60049">MATDTTSTTEMDKSTPTSELDGTAEKLSMANSSESDDRDYITGPKLFLVLGSLTLVVFLILLDITILGTAIPEITTEFNALADAGWYIGAYQLASASLQLMSGKLYTYFNNKYTFLVYFAFFELGSLICAVANSSSLFIGGRAIAGLGSAGIINGGMTIISGAVPLIKRPLYTGILLGTAQMGIVAAPIIGGTLTQHVTWRWCFYLNLPAGGAAAILLFFVQIPELTKKERLSRALVRRIIPELDLIGSVLFVPSSLMFLLALQFGSAGTYAWSSSQIIGLFVGAGVLALVFFAWEYHQGDKAMLPGNLLRQRTVWASCAFGTCLVCCVSVATNWLPTYFQAVKGEGPTMSGVDLLPSIISQLIFVIISGAGTARLGYYLPFALFSGVTTTVGNGLVSTFNASTSSAQWIGYQVLMGIGRGAGMQMSLVAIQNAIPTSKIPIGMACVIFFQTFGTSVAVVISNTIFTQTLTSTIPRYAPSVPPHAALSAGSSAEAVRMLIPAGRPDELNGILRAYSESLRNVFYFLVGLAACATVFSLGMGWKNVGKKKKQEEEKAAEPGKAEAT</sequence>